<gene>
    <name evidence="13" type="ORF">AaE_015168</name>
</gene>
<feature type="compositionally biased region" description="Basic and acidic residues" evidence="10">
    <location>
        <begin position="419"/>
        <end position="434"/>
    </location>
</feature>
<keyword evidence="9" id="KW-0863">Zinc-finger</keyword>
<dbReference type="Pfam" id="PF00078">
    <property type="entry name" value="RVT_1"/>
    <property type="match status" value="1"/>
</dbReference>
<keyword evidence="3" id="KW-0548">Nucleotidyltransferase</keyword>
<organism evidence="13 14">
    <name type="scientific">Aphanomyces astaci</name>
    <name type="common">Crayfish plague agent</name>
    <dbReference type="NCBI Taxonomy" id="112090"/>
    <lineage>
        <taxon>Eukaryota</taxon>
        <taxon>Sar</taxon>
        <taxon>Stramenopiles</taxon>
        <taxon>Oomycota</taxon>
        <taxon>Saprolegniomycetes</taxon>
        <taxon>Saprolegniales</taxon>
        <taxon>Verrucalvaceae</taxon>
        <taxon>Aphanomyces</taxon>
    </lineage>
</organism>
<feature type="compositionally biased region" description="Acidic residues" evidence="10">
    <location>
        <begin position="33"/>
        <end position="42"/>
    </location>
</feature>
<evidence type="ECO:0000256" key="7">
    <source>
        <dbReference type="ARBA" id="ARBA00022801"/>
    </source>
</evidence>
<keyword evidence="7" id="KW-0378">Hydrolase</keyword>
<dbReference type="GO" id="GO:0006508">
    <property type="term" value="P:proteolysis"/>
    <property type="evidence" value="ECO:0007669"/>
    <property type="project" value="UniProtKB-KW"/>
</dbReference>
<protein>
    <recommendedName>
        <fullName evidence="15">Reverse transcriptase</fullName>
    </recommendedName>
</protein>
<evidence type="ECO:0000313" key="13">
    <source>
        <dbReference type="EMBL" id="KAF0703972.1"/>
    </source>
</evidence>
<dbReference type="EMBL" id="VJMI01020558">
    <property type="protein sequence ID" value="KAF0703972.1"/>
    <property type="molecule type" value="Genomic_DNA"/>
</dbReference>
<evidence type="ECO:0000259" key="11">
    <source>
        <dbReference type="PROSITE" id="PS50158"/>
    </source>
</evidence>
<accession>A0A6A4YX81</accession>
<evidence type="ECO:0000256" key="1">
    <source>
        <dbReference type="ARBA" id="ARBA00022670"/>
    </source>
</evidence>
<feature type="region of interest" description="Disordered" evidence="10">
    <location>
        <begin position="1243"/>
        <end position="1264"/>
    </location>
</feature>
<dbReference type="GO" id="GO:0004519">
    <property type="term" value="F:endonuclease activity"/>
    <property type="evidence" value="ECO:0007669"/>
    <property type="project" value="UniProtKB-KW"/>
</dbReference>
<sequence>MTRSRSTSPKDKRTAPKGRRSERLKPNAVTEQEGAETEEEVLTAELAMVPTSGTSTMQPVEDETKEEQQSPKSSERSASHSMPKSLEGDYIELDNYEDEKTDLVRQQERQQAAKAERKRAKAAKPYRPDGTPDSSYDDESEDERRKANAERRRRNREAKPKNKKVDYVAQAKAEHARRLTAAFDSPVWQPTAQQWTTQPGNSGWTPVSGPHQGGPSLVLKDIEYPPITTVDRDSLVAWKRKRDRYEEKLKANAQRMRHDWRATAVPWLESADRSMVEAACLYLWDINIDDLDESEFRERICKIIGEPANKWTVTKAEMEEQCKKLRVDPFGDVASRVVSFMERVNNIIETTGWKSQLKTPNMLKTFIKVVASCITPFDVRDRVEEQMKTVQASTLVEFSKILAEQLERTYQAELVMKSRGGDRKRGRDWDEKGQRTGKTRVQLKNEQYQREAYYQNGNAPRPKGGYTKPAPVERGRDGPQQVCEQPTKRAKYGPGQDDRGALCFVCQQPGHRARECPNKKEDSARADHLRKGECGEASTEDGGEQRWIRLNGVFEVPYCPDTGADQNVLPQRMLEELMTLQPDLMVVTLKEPMIGMACNNLPFQANAYVDLALQLQTAAGPVKIPGKRRCYVVAEGDEFLASDDTLKAIGIDIDRLLEQVATLQLEDDGDDLEEDGDALKEQSHRSTLRIKASKAKLPEAKDEVEAALQDLINEAIDNQFPIENVQGLWRVLTKHDIWRLKFDGSDPPARVKPLKVTPKDGCVPYRCKGRKHNLLEERFLNLFAKELCDAGVIKRNQQSAWCSPVNPVLKPDGRKTLKTADQWTDDDVLKNYRLTNDYRVVNSMTKPKAGTMPFQATILQNLREMKAMGGFDLPKCFWQFPLHEDSWDMLSFMLNGCVYTPDRVMQGHVDSALYVQSTNEECYQDMLFKNMLIWIDDIFVYAENVEAYVVALENFFDRVAHFGFKLSPSKTKLYTHEVKWCGRIISGEGVKQDPERIQHLCAIPYPTNAGDLQQFVCAVNWLRDSMTEYAQTVDPLQQCLTKALEGKGKKKRIASGVHLELTDGEKKAFDAVKSKLWASVELSHPRDDATMCLFTDASDYGWSIVVTQVVAFNEAMAIQEQHHELLLCQSGMFAGAQKSWSVIEKEAYPIARACEKLNYLLMRPTGFSMYCDHKNLVHVFAPGEEWKAHTDGELMRWAAIIGGYRYDIIHIDGVHNLWADMMSRWGQPTPRLVAKRVLVRRGHKWTKKRRPAKSKTTTRPQQKLRPLDDDFVWPSVDDIRQAQEQHASDDRPGRPMTASYGTWMAAYGYQVRRTT</sequence>
<dbReference type="VEuPathDB" id="FungiDB:H257_01041"/>
<feature type="region of interest" description="Disordered" evidence="10">
    <location>
        <begin position="192"/>
        <end position="212"/>
    </location>
</feature>
<keyword evidence="9" id="KW-0862">Zinc</keyword>
<feature type="domain" description="CCHC-type" evidence="11">
    <location>
        <begin position="503"/>
        <end position="518"/>
    </location>
</feature>
<dbReference type="GO" id="GO:0003964">
    <property type="term" value="F:RNA-directed DNA polymerase activity"/>
    <property type="evidence" value="ECO:0007669"/>
    <property type="project" value="UniProtKB-KW"/>
</dbReference>
<evidence type="ECO:0000256" key="2">
    <source>
        <dbReference type="ARBA" id="ARBA00022679"/>
    </source>
</evidence>
<dbReference type="Proteomes" id="UP000469452">
    <property type="component" value="Unassembled WGS sequence"/>
</dbReference>
<dbReference type="InterPro" id="IPR000477">
    <property type="entry name" value="RT_dom"/>
</dbReference>
<dbReference type="GO" id="GO:0004190">
    <property type="term" value="F:aspartic-type endopeptidase activity"/>
    <property type="evidence" value="ECO:0007669"/>
    <property type="project" value="UniProtKB-KW"/>
</dbReference>
<dbReference type="InterPro" id="IPR041373">
    <property type="entry name" value="RT_RNaseH"/>
</dbReference>
<dbReference type="SUPFAM" id="SSF56672">
    <property type="entry name" value="DNA/RNA polymerases"/>
    <property type="match status" value="1"/>
</dbReference>
<feature type="compositionally biased region" description="Basic and acidic residues" evidence="10">
    <location>
        <begin position="66"/>
        <end position="78"/>
    </location>
</feature>
<dbReference type="Gene3D" id="3.10.10.10">
    <property type="entry name" value="HIV Type 1 Reverse Transcriptase, subunit A, domain 1"/>
    <property type="match status" value="1"/>
</dbReference>
<evidence type="ECO:0000256" key="6">
    <source>
        <dbReference type="ARBA" id="ARBA00022759"/>
    </source>
</evidence>
<evidence type="ECO:0008006" key="15">
    <source>
        <dbReference type="Google" id="ProtNLM"/>
    </source>
</evidence>
<dbReference type="Pfam" id="PF17917">
    <property type="entry name" value="RT_RNaseH"/>
    <property type="match status" value="1"/>
</dbReference>
<dbReference type="PROSITE" id="PS50878">
    <property type="entry name" value="RT_POL"/>
    <property type="match status" value="1"/>
</dbReference>
<keyword evidence="5" id="KW-0064">Aspartyl protease</keyword>
<evidence type="ECO:0000256" key="10">
    <source>
        <dbReference type="SAM" id="MobiDB-lite"/>
    </source>
</evidence>
<dbReference type="PROSITE" id="PS50158">
    <property type="entry name" value="ZF_CCHC"/>
    <property type="match status" value="1"/>
</dbReference>
<feature type="compositionally biased region" description="Basic and acidic residues" evidence="10">
    <location>
        <begin position="514"/>
        <end position="534"/>
    </location>
</feature>
<feature type="region of interest" description="Disordered" evidence="10">
    <location>
        <begin position="1"/>
        <end position="165"/>
    </location>
</feature>
<dbReference type="PANTHER" id="PTHR33064">
    <property type="entry name" value="POL PROTEIN"/>
    <property type="match status" value="1"/>
</dbReference>
<evidence type="ECO:0000256" key="8">
    <source>
        <dbReference type="ARBA" id="ARBA00022918"/>
    </source>
</evidence>
<feature type="compositionally biased region" description="Acidic residues" evidence="10">
    <location>
        <begin position="89"/>
        <end position="100"/>
    </location>
</feature>
<evidence type="ECO:0000256" key="9">
    <source>
        <dbReference type="PROSITE-ProRule" id="PRU00047"/>
    </source>
</evidence>
<dbReference type="CDD" id="cd01647">
    <property type="entry name" value="RT_LTR"/>
    <property type="match status" value="1"/>
</dbReference>
<dbReference type="Pfam" id="PF00098">
    <property type="entry name" value="zf-CCHC"/>
    <property type="match status" value="1"/>
</dbReference>
<keyword evidence="4" id="KW-0540">Nuclease</keyword>
<dbReference type="InterPro" id="IPR043128">
    <property type="entry name" value="Rev_trsase/Diguanyl_cyclase"/>
</dbReference>
<feature type="compositionally biased region" description="Basic and acidic residues" evidence="10">
    <location>
        <begin position="8"/>
        <end position="25"/>
    </location>
</feature>
<keyword evidence="6" id="KW-0255">Endonuclease</keyword>
<keyword evidence="2" id="KW-0808">Transferase</keyword>
<dbReference type="Gene3D" id="3.30.70.270">
    <property type="match status" value="2"/>
</dbReference>
<name>A0A6A4YX81_APHAT</name>
<dbReference type="VEuPathDB" id="FungiDB:H257_06962"/>
<dbReference type="Gene3D" id="4.10.60.10">
    <property type="entry name" value="Zinc finger, CCHC-type"/>
    <property type="match status" value="1"/>
</dbReference>
<feature type="region of interest" description="Disordered" evidence="10">
    <location>
        <begin position="514"/>
        <end position="539"/>
    </location>
</feature>
<feature type="compositionally biased region" description="Basic residues" evidence="10">
    <location>
        <begin position="1243"/>
        <end position="1253"/>
    </location>
</feature>
<dbReference type="SMART" id="SM00343">
    <property type="entry name" value="ZnF_C2HC"/>
    <property type="match status" value="1"/>
</dbReference>
<proteinExistence type="predicted"/>
<reference evidence="13 14" key="1">
    <citation type="submission" date="2019-06" db="EMBL/GenBank/DDBJ databases">
        <title>Genomics analysis of Aphanomyces spp. identifies a new class of oomycete effector associated with host adaptation.</title>
        <authorList>
            <person name="Gaulin E."/>
        </authorList>
    </citation>
    <scope>NUCLEOTIDE SEQUENCE [LARGE SCALE GENOMIC DNA]</scope>
    <source>
        <strain evidence="13 14">E</strain>
    </source>
</reference>
<evidence type="ECO:0000256" key="5">
    <source>
        <dbReference type="ARBA" id="ARBA00022750"/>
    </source>
</evidence>
<feature type="region of interest" description="Disordered" evidence="10">
    <location>
        <begin position="417"/>
        <end position="494"/>
    </location>
</feature>
<keyword evidence="8" id="KW-0695">RNA-directed DNA polymerase</keyword>
<dbReference type="GO" id="GO:0003676">
    <property type="term" value="F:nucleic acid binding"/>
    <property type="evidence" value="ECO:0007669"/>
    <property type="project" value="InterPro"/>
</dbReference>
<dbReference type="GO" id="GO:0008270">
    <property type="term" value="F:zinc ion binding"/>
    <property type="evidence" value="ECO:0007669"/>
    <property type="project" value="UniProtKB-KW"/>
</dbReference>
<dbReference type="InterPro" id="IPR036875">
    <property type="entry name" value="Znf_CCHC_sf"/>
</dbReference>
<evidence type="ECO:0000259" key="12">
    <source>
        <dbReference type="PROSITE" id="PS50878"/>
    </source>
</evidence>
<dbReference type="PANTHER" id="PTHR33064:SF37">
    <property type="entry name" value="RIBONUCLEASE H"/>
    <property type="match status" value="1"/>
</dbReference>
<dbReference type="SUPFAM" id="SSF57756">
    <property type="entry name" value="Retrovirus zinc finger-like domains"/>
    <property type="match status" value="1"/>
</dbReference>
<feature type="domain" description="Reverse transcriptase" evidence="12">
    <location>
        <begin position="789"/>
        <end position="985"/>
    </location>
</feature>
<evidence type="ECO:0000256" key="3">
    <source>
        <dbReference type="ARBA" id="ARBA00022695"/>
    </source>
</evidence>
<evidence type="ECO:0000313" key="14">
    <source>
        <dbReference type="Proteomes" id="UP000469452"/>
    </source>
</evidence>
<dbReference type="InterPro" id="IPR051320">
    <property type="entry name" value="Viral_Replic_Matur_Polypro"/>
</dbReference>
<keyword evidence="1" id="KW-0645">Protease</keyword>
<comment type="caution">
    <text evidence="13">The sequence shown here is derived from an EMBL/GenBank/DDBJ whole genome shotgun (WGS) entry which is preliminary data.</text>
</comment>
<dbReference type="InterPro" id="IPR001878">
    <property type="entry name" value="Znf_CCHC"/>
</dbReference>
<evidence type="ECO:0000256" key="4">
    <source>
        <dbReference type="ARBA" id="ARBA00022722"/>
    </source>
</evidence>
<dbReference type="InterPro" id="IPR043502">
    <property type="entry name" value="DNA/RNA_pol_sf"/>
</dbReference>
<keyword evidence="9" id="KW-0479">Metal-binding</keyword>